<organism evidence="4 5">
    <name type="scientific">Natronincola peptidivorans</name>
    <dbReference type="NCBI Taxonomy" id="426128"/>
    <lineage>
        <taxon>Bacteria</taxon>
        <taxon>Bacillati</taxon>
        <taxon>Bacillota</taxon>
        <taxon>Clostridia</taxon>
        <taxon>Peptostreptococcales</taxon>
        <taxon>Natronincolaceae</taxon>
        <taxon>Natronincola</taxon>
    </lineage>
</organism>
<evidence type="ECO:0000313" key="5">
    <source>
        <dbReference type="Proteomes" id="UP000199568"/>
    </source>
</evidence>
<dbReference type="OrthoDB" id="9812495at2"/>
<dbReference type="EMBL" id="FOHU01000014">
    <property type="protein sequence ID" value="SET56498.1"/>
    <property type="molecule type" value="Genomic_DNA"/>
</dbReference>
<sequence>MKHLKTIKEKISHNIRCFRELNKLTQKQLAEKLGVKHNAISSWESGTNAVDIEILLEMCKIFGVTINEMYGIENKEKQYLSPNEMKLIKSYRTLTSSGKESIDKTISNLLEYERNLKIELENKEPELMAAHNDDNSEEQQELMKQDLEEL</sequence>
<keyword evidence="1 4" id="KW-0238">DNA-binding</keyword>
<gene>
    <name evidence="4" type="ORF">SAMN05660297_02786</name>
</gene>
<proteinExistence type="predicted"/>
<dbReference type="CDD" id="cd00093">
    <property type="entry name" value="HTH_XRE"/>
    <property type="match status" value="1"/>
</dbReference>
<name>A0A1I0FER1_9FIRM</name>
<evidence type="ECO:0000256" key="1">
    <source>
        <dbReference type="ARBA" id="ARBA00023125"/>
    </source>
</evidence>
<dbReference type="SUPFAM" id="SSF47413">
    <property type="entry name" value="lambda repressor-like DNA-binding domains"/>
    <property type="match status" value="1"/>
</dbReference>
<dbReference type="Proteomes" id="UP000199568">
    <property type="component" value="Unassembled WGS sequence"/>
</dbReference>
<dbReference type="Gene3D" id="1.10.260.40">
    <property type="entry name" value="lambda repressor-like DNA-binding domains"/>
    <property type="match status" value="1"/>
</dbReference>
<dbReference type="InterPro" id="IPR001387">
    <property type="entry name" value="Cro/C1-type_HTH"/>
</dbReference>
<dbReference type="PANTHER" id="PTHR46558">
    <property type="entry name" value="TRACRIPTIONAL REGULATORY PROTEIN-RELATED-RELATED"/>
    <property type="match status" value="1"/>
</dbReference>
<dbReference type="AlphaFoldDB" id="A0A1I0FER1"/>
<keyword evidence="5" id="KW-1185">Reference proteome</keyword>
<feature type="domain" description="HTH cro/C1-type" evidence="3">
    <location>
        <begin position="15"/>
        <end position="69"/>
    </location>
</feature>
<feature type="compositionally biased region" description="Basic and acidic residues" evidence="2">
    <location>
        <begin position="141"/>
        <end position="150"/>
    </location>
</feature>
<dbReference type="GO" id="GO:0003677">
    <property type="term" value="F:DNA binding"/>
    <property type="evidence" value="ECO:0007669"/>
    <property type="project" value="UniProtKB-KW"/>
</dbReference>
<dbReference type="PANTHER" id="PTHR46558:SF4">
    <property type="entry name" value="DNA-BIDING PHAGE PROTEIN"/>
    <property type="match status" value="1"/>
</dbReference>
<evidence type="ECO:0000313" key="4">
    <source>
        <dbReference type="EMBL" id="SET56498.1"/>
    </source>
</evidence>
<evidence type="ECO:0000259" key="3">
    <source>
        <dbReference type="PROSITE" id="PS50943"/>
    </source>
</evidence>
<accession>A0A1I0FER1</accession>
<dbReference type="STRING" id="426128.SAMN05660297_02786"/>
<protein>
    <submittedName>
        <fullName evidence="4">DNA-binding transcriptional regulator, XRE-family HTH domain</fullName>
    </submittedName>
</protein>
<feature type="region of interest" description="Disordered" evidence="2">
    <location>
        <begin position="126"/>
        <end position="150"/>
    </location>
</feature>
<dbReference type="Pfam" id="PF01381">
    <property type="entry name" value="HTH_3"/>
    <property type="match status" value="1"/>
</dbReference>
<dbReference type="InterPro" id="IPR010982">
    <property type="entry name" value="Lambda_DNA-bd_dom_sf"/>
</dbReference>
<dbReference type="RefSeq" id="WP_090445303.1">
    <property type="nucleotide sequence ID" value="NZ_FOHU01000014.1"/>
</dbReference>
<dbReference type="SMART" id="SM00530">
    <property type="entry name" value="HTH_XRE"/>
    <property type="match status" value="1"/>
</dbReference>
<evidence type="ECO:0000256" key="2">
    <source>
        <dbReference type="SAM" id="MobiDB-lite"/>
    </source>
</evidence>
<dbReference type="PROSITE" id="PS50943">
    <property type="entry name" value="HTH_CROC1"/>
    <property type="match status" value="1"/>
</dbReference>
<reference evidence="4 5" key="1">
    <citation type="submission" date="2016-10" db="EMBL/GenBank/DDBJ databases">
        <authorList>
            <person name="de Groot N.N."/>
        </authorList>
    </citation>
    <scope>NUCLEOTIDE SEQUENCE [LARGE SCALE GENOMIC DNA]</scope>
    <source>
        <strain evidence="4 5">DSM 18979</strain>
    </source>
</reference>